<keyword evidence="1" id="KW-0812">Transmembrane</keyword>
<organism evidence="2 3">
    <name type="scientific">Streptomyces griseomycini</name>
    <dbReference type="NCBI Taxonomy" id="66895"/>
    <lineage>
        <taxon>Bacteria</taxon>
        <taxon>Bacillati</taxon>
        <taxon>Actinomycetota</taxon>
        <taxon>Actinomycetes</taxon>
        <taxon>Kitasatosporales</taxon>
        <taxon>Streptomycetaceae</taxon>
        <taxon>Streptomyces</taxon>
    </lineage>
</organism>
<keyword evidence="1" id="KW-1133">Transmembrane helix</keyword>
<evidence type="ECO:0000256" key="1">
    <source>
        <dbReference type="SAM" id="Phobius"/>
    </source>
</evidence>
<dbReference type="EMBL" id="JACHJI010000003">
    <property type="protein sequence ID" value="MBB4898065.1"/>
    <property type="molecule type" value="Genomic_DNA"/>
</dbReference>
<proteinExistence type="predicted"/>
<protein>
    <submittedName>
        <fullName evidence="2">Uncharacterized protein</fullName>
    </submittedName>
</protein>
<comment type="caution">
    <text evidence="2">The sequence shown here is derived from an EMBL/GenBank/DDBJ whole genome shotgun (WGS) entry which is preliminary data.</text>
</comment>
<reference evidence="2 3" key="1">
    <citation type="submission" date="2020-08" db="EMBL/GenBank/DDBJ databases">
        <title>Genomic Encyclopedia of Type Strains, Phase III (KMG-III): the genomes of soil and plant-associated and newly described type strains.</title>
        <authorList>
            <person name="Whitman W."/>
        </authorList>
    </citation>
    <scope>NUCLEOTIDE SEQUENCE [LARGE SCALE GENOMIC DNA]</scope>
    <source>
        <strain evidence="2 3">CECT 3273</strain>
    </source>
</reference>
<dbReference type="Proteomes" id="UP000579523">
    <property type="component" value="Unassembled WGS sequence"/>
</dbReference>
<name>A0A7W7LX35_9ACTN</name>
<feature type="transmembrane region" description="Helical" evidence="1">
    <location>
        <begin position="26"/>
        <end position="46"/>
    </location>
</feature>
<evidence type="ECO:0000313" key="3">
    <source>
        <dbReference type="Proteomes" id="UP000579523"/>
    </source>
</evidence>
<feature type="transmembrane region" description="Helical" evidence="1">
    <location>
        <begin position="134"/>
        <end position="152"/>
    </location>
</feature>
<sequence>MRTGPPGSSGPGGASPGRLRRAARHLGAAHLSGAVLLFTYVVPPAWSLDVYGAAPAGDPSADTPPFVIWAVLLLHCAGFHLLVQIPSGLLGTRLGRGRGGLVAYASALAIAGLLTALASWAVLRPEDAGGFVPWWADFMARGALGLAGYGWVTRGPRKDPAVSSARTVREL</sequence>
<feature type="transmembrane region" description="Helical" evidence="1">
    <location>
        <begin position="101"/>
        <end position="122"/>
    </location>
</feature>
<feature type="transmembrane region" description="Helical" evidence="1">
    <location>
        <begin position="66"/>
        <end position="89"/>
    </location>
</feature>
<keyword evidence="1" id="KW-0472">Membrane</keyword>
<gene>
    <name evidence="2" type="ORF">FHS37_002100</name>
</gene>
<dbReference type="RefSeq" id="WP_229889975.1">
    <property type="nucleotide sequence ID" value="NZ_BMTI01000007.1"/>
</dbReference>
<keyword evidence="3" id="KW-1185">Reference proteome</keyword>
<dbReference type="AlphaFoldDB" id="A0A7W7LX35"/>
<evidence type="ECO:0000313" key="2">
    <source>
        <dbReference type="EMBL" id="MBB4898065.1"/>
    </source>
</evidence>
<accession>A0A7W7LX35</accession>